<evidence type="ECO:0000313" key="2">
    <source>
        <dbReference type="Proteomes" id="UP000076858"/>
    </source>
</evidence>
<dbReference type="EMBL" id="LRGB01001315">
    <property type="protein sequence ID" value="KZS13022.1"/>
    <property type="molecule type" value="Genomic_DNA"/>
</dbReference>
<keyword evidence="2" id="KW-1185">Reference proteome</keyword>
<gene>
    <name evidence="1" type="ORF">APZ42_021959</name>
</gene>
<accession>A0A162C977</accession>
<reference evidence="1 2" key="1">
    <citation type="submission" date="2016-03" db="EMBL/GenBank/DDBJ databases">
        <title>EvidentialGene: Evidence-directed Construction of Genes on Genomes.</title>
        <authorList>
            <person name="Gilbert D.G."/>
            <person name="Choi J.-H."/>
            <person name="Mockaitis K."/>
            <person name="Colbourne J."/>
            <person name="Pfrender M."/>
        </authorList>
    </citation>
    <scope>NUCLEOTIDE SEQUENCE [LARGE SCALE GENOMIC DNA]</scope>
    <source>
        <strain evidence="1 2">Xinb3</strain>
        <tissue evidence="1">Complete organism</tissue>
    </source>
</reference>
<dbReference type="Proteomes" id="UP000076858">
    <property type="component" value="Unassembled WGS sequence"/>
</dbReference>
<protein>
    <submittedName>
        <fullName evidence="1">F14D2.9-like protein</fullName>
    </submittedName>
</protein>
<proteinExistence type="predicted"/>
<evidence type="ECO:0000313" key="1">
    <source>
        <dbReference type="EMBL" id="KZS13022.1"/>
    </source>
</evidence>
<name>A0A162C977_9CRUS</name>
<organism evidence="1 2">
    <name type="scientific">Daphnia magna</name>
    <dbReference type="NCBI Taxonomy" id="35525"/>
    <lineage>
        <taxon>Eukaryota</taxon>
        <taxon>Metazoa</taxon>
        <taxon>Ecdysozoa</taxon>
        <taxon>Arthropoda</taxon>
        <taxon>Crustacea</taxon>
        <taxon>Branchiopoda</taxon>
        <taxon>Diplostraca</taxon>
        <taxon>Cladocera</taxon>
        <taxon>Anomopoda</taxon>
        <taxon>Daphniidae</taxon>
        <taxon>Daphnia</taxon>
    </lineage>
</organism>
<sequence length="81" mass="9489">METDIKNINFFLQDFCDLTETSDIFSLDSDKLTAHLLPKRKTKAKRNLLPLEMVLISLKFYATGTFQTVVGNVFRYSYYRL</sequence>
<comment type="caution">
    <text evidence="1">The sequence shown here is derived from an EMBL/GenBank/DDBJ whole genome shotgun (WGS) entry which is preliminary data.</text>
</comment>
<dbReference type="AlphaFoldDB" id="A0A162C977"/>